<gene>
    <name evidence="5" type="ORF">ENM11_04565</name>
</gene>
<dbReference type="Pfam" id="PF01037">
    <property type="entry name" value="AsnC_trans_reg"/>
    <property type="match status" value="1"/>
</dbReference>
<evidence type="ECO:0000256" key="1">
    <source>
        <dbReference type="ARBA" id="ARBA00023015"/>
    </source>
</evidence>
<dbReference type="InterPro" id="IPR019888">
    <property type="entry name" value="Tscrpt_reg_AsnC-like"/>
</dbReference>
<dbReference type="Gene3D" id="1.10.10.10">
    <property type="entry name" value="Winged helix-like DNA-binding domain superfamily/Winged helix DNA-binding domain"/>
    <property type="match status" value="1"/>
</dbReference>
<keyword evidence="2" id="KW-0238">DNA-binding</keyword>
<dbReference type="InterPro" id="IPR011008">
    <property type="entry name" value="Dimeric_a/b-barrel"/>
</dbReference>
<dbReference type="InterPro" id="IPR011991">
    <property type="entry name" value="ArsR-like_HTH"/>
</dbReference>
<dbReference type="Gene3D" id="3.30.70.920">
    <property type="match status" value="1"/>
</dbReference>
<keyword evidence="3" id="KW-0804">Transcription</keyword>
<dbReference type="GO" id="GO:0043565">
    <property type="term" value="F:sequence-specific DNA binding"/>
    <property type="evidence" value="ECO:0007669"/>
    <property type="project" value="InterPro"/>
</dbReference>
<dbReference type="SUPFAM" id="SSF46785">
    <property type="entry name" value="Winged helix' DNA-binding domain"/>
    <property type="match status" value="1"/>
</dbReference>
<evidence type="ECO:0000256" key="3">
    <source>
        <dbReference type="ARBA" id="ARBA00023163"/>
    </source>
</evidence>
<comment type="caution">
    <text evidence="5">The sequence shown here is derived from an EMBL/GenBank/DDBJ whole genome shotgun (WGS) entry which is preliminary data.</text>
</comment>
<dbReference type="InterPro" id="IPR036388">
    <property type="entry name" value="WH-like_DNA-bd_sf"/>
</dbReference>
<dbReference type="SMART" id="SM00344">
    <property type="entry name" value="HTH_ASNC"/>
    <property type="match status" value="1"/>
</dbReference>
<keyword evidence="1" id="KW-0805">Transcription regulation</keyword>
<dbReference type="AlphaFoldDB" id="A0A7C5QEC3"/>
<evidence type="ECO:0000313" key="5">
    <source>
        <dbReference type="EMBL" id="HHK68412.1"/>
    </source>
</evidence>
<dbReference type="GO" id="GO:0043200">
    <property type="term" value="P:response to amino acid"/>
    <property type="evidence" value="ECO:0007669"/>
    <property type="project" value="TreeGrafter"/>
</dbReference>
<dbReference type="PROSITE" id="PS50956">
    <property type="entry name" value="HTH_ASNC_2"/>
    <property type="match status" value="1"/>
</dbReference>
<dbReference type="PANTHER" id="PTHR30154:SF34">
    <property type="entry name" value="TRANSCRIPTIONAL REGULATOR AZLB"/>
    <property type="match status" value="1"/>
</dbReference>
<proteinExistence type="predicted"/>
<feature type="domain" description="HTH asnC-type" evidence="4">
    <location>
        <begin position="6"/>
        <end position="67"/>
    </location>
</feature>
<evidence type="ECO:0000259" key="4">
    <source>
        <dbReference type="PROSITE" id="PS50956"/>
    </source>
</evidence>
<dbReference type="PRINTS" id="PR00033">
    <property type="entry name" value="HTHASNC"/>
</dbReference>
<dbReference type="GO" id="GO:0005829">
    <property type="term" value="C:cytosol"/>
    <property type="evidence" value="ECO:0007669"/>
    <property type="project" value="TreeGrafter"/>
</dbReference>
<dbReference type="Pfam" id="PF13404">
    <property type="entry name" value="HTH_AsnC-type"/>
    <property type="match status" value="1"/>
</dbReference>
<dbReference type="SUPFAM" id="SSF54909">
    <property type="entry name" value="Dimeric alpha+beta barrel"/>
    <property type="match status" value="1"/>
</dbReference>
<dbReference type="CDD" id="cd00090">
    <property type="entry name" value="HTH_ARSR"/>
    <property type="match status" value="1"/>
</dbReference>
<sequence>MTMAEVDDLDKRILAILYEDGRASFADIGRRLGVSENTVRFRFNRLLKNGVIRRVTVLTDHAKLGLRNSAALMIKIEPSELDKVLEELKAMREVYNIYQLSGDYDAIAVVIGFDLNHVRQVVENIKKIRGVLSVNTYVTLRVVKSDTRYALV</sequence>
<dbReference type="InterPro" id="IPR019887">
    <property type="entry name" value="Tscrpt_reg_AsnC/Lrp_C"/>
</dbReference>
<evidence type="ECO:0000256" key="2">
    <source>
        <dbReference type="ARBA" id="ARBA00023125"/>
    </source>
</evidence>
<reference evidence="5" key="1">
    <citation type="journal article" date="2020" name="mSystems">
        <title>Genome- and Community-Level Interaction Insights into Carbon Utilization and Element Cycling Functions of Hydrothermarchaeota in Hydrothermal Sediment.</title>
        <authorList>
            <person name="Zhou Z."/>
            <person name="Liu Y."/>
            <person name="Xu W."/>
            <person name="Pan J."/>
            <person name="Luo Z.H."/>
            <person name="Li M."/>
        </authorList>
    </citation>
    <scope>NUCLEOTIDE SEQUENCE [LARGE SCALE GENOMIC DNA]</scope>
    <source>
        <strain evidence="5">SpSt-1056</strain>
    </source>
</reference>
<organism evidence="5">
    <name type="scientific">Caldiarchaeum subterraneum</name>
    <dbReference type="NCBI Taxonomy" id="311458"/>
    <lineage>
        <taxon>Archaea</taxon>
        <taxon>Nitrososphaerota</taxon>
        <taxon>Candidatus Caldarchaeales</taxon>
        <taxon>Candidatus Caldarchaeaceae</taxon>
        <taxon>Candidatus Caldarchaeum</taxon>
    </lineage>
</organism>
<name>A0A7C5QEC3_CALS0</name>
<dbReference type="EMBL" id="DRWN01000031">
    <property type="protein sequence ID" value="HHK68412.1"/>
    <property type="molecule type" value="Genomic_DNA"/>
</dbReference>
<accession>A0A7C5QEC3</accession>
<protein>
    <submittedName>
        <fullName evidence="5">Lrp/AsnC family transcriptional regulator</fullName>
    </submittedName>
</protein>
<dbReference type="PANTHER" id="PTHR30154">
    <property type="entry name" value="LEUCINE-RESPONSIVE REGULATORY PROTEIN"/>
    <property type="match status" value="1"/>
</dbReference>
<dbReference type="InterPro" id="IPR000485">
    <property type="entry name" value="AsnC-type_HTH_dom"/>
</dbReference>
<dbReference type="InterPro" id="IPR036390">
    <property type="entry name" value="WH_DNA-bd_sf"/>
</dbReference>